<gene>
    <name evidence="12" type="ORF">MSNKSG1_17201</name>
</gene>
<dbReference type="GO" id="GO:0008641">
    <property type="term" value="F:ubiquitin-like modifier activating enzyme activity"/>
    <property type="evidence" value="ECO:0007669"/>
    <property type="project" value="InterPro"/>
</dbReference>
<evidence type="ECO:0000259" key="11">
    <source>
        <dbReference type="Pfam" id="PF00899"/>
    </source>
</evidence>
<dbReference type="CDD" id="cd00755">
    <property type="entry name" value="YgdL_like"/>
    <property type="match status" value="1"/>
</dbReference>
<keyword evidence="8" id="KW-0472">Membrane</keyword>
<comment type="similarity">
    <text evidence="2">Belongs to the HesA/MoeB/ThiF family.</text>
</comment>
<dbReference type="InterPro" id="IPR035985">
    <property type="entry name" value="Ubiquitin-activating_enz"/>
</dbReference>
<evidence type="ECO:0000256" key="5">
    <source>
        <dbReference type="ARBA" id="ARBA00022741"/>
    </source>
</evidence>
<keyword evidence="4" id="KW-0812">Transmembrane</keyword>
<dbReference type="InterPro" id="IPR000594">
    <property type="entry name" value="ThiF_NAD_FAD-bd"/>
</dbReference>
<dbReference type="InterPro" id="IPR045886">
    <property type="entry name" value="ThiF/MoeB/HesA"/>
</dbReference>
<keyword evidence="3" id="KW-0436">Ligase</keyword>
<dbReference type="GO" id="GO:0061503">
    <property type="term" value="F:tRNA threonylcarbamoyladenosine dehydratase"/>
    <property type="evidence" value="ECO:0007669"/>
    <property type="project" value="TreeGrafter"/>
</dbReference>
<reference evidence="12 13" key="1">
    <citation type="journal article" date="2013" name="Genome Announc.">
        <title>Genome Sequence of Hydrothermal Arsenic-Respiring Bacterium Marinobacter santoriniensis NKSG1T.</title>
        <authorList>
            <person name="Handley K.M."/>
            <person name="Upton M."/>
            <person name="Beatson S.A."/>
            <person name="Hery M."/>
            <person name="Lloyd J.R."/>
        </authorList>
    </citation>
    <scope>NUCLEOTIDE SEQUENCE [LARGE SCALE GENOMIC DNA]</scope>
    <source>
        <strain evidence="12 13">NKSG1</strain>
    </source>
</reference>
<evidence type="ECO:0000256" key="8">
    <source>
        <dbReference type="ARBA" id="ARBA00023136"/>
    </source>
</evidence>
<evidence type="ECO:0000313" key="12">
    <source>
        <dbReference type="EMBL" id="EMP54144.1"/>
    </source>
</evidence>
<organism evidence="12 13">
    <name type="scientific">Marinobacter santoriniensis NKSG1</name>
    <dbReference type="NCBI Taxonomy" id="1288826"/>
    <lineage>
        <taxon>Bacteria</taxon>
        <taxon>Pseudomonadati</taxon>
        <taxon>Pseudomonadota</taxon>
        <taxon>Gammaproteobacteria</taxon>
        <taxon>Pseudomonadales</taxon>
        <taxon>Marinobacteraceae</taxon>
        <taxon>Marinobacter</taxon>
    </lineage>
</organism>
<evidence type="ECO:0000256" key="3">
    <source>
        <dbReference type="ARBA" id="ARBA00022598"/>
    </source>
</evidence>
<dbReference type="PANTHER" id="PTHR43267">
    <property type="entry name" value="TRNA THREONYLCARBAMOYLADENOSINE DEHYDRATASE"/>
    <property type="match status" value="1"/>
</dbReference>
<dbReference type="GO" id="GO:0016020">
    <property type="term" value="C:membrane"/>
    <property type="evidence" value="ECO:0007669"/>
    <property type="project" value="UniProtKB-SubCell"/>
</dbReference>
<dbReference type="PANTHER" id="PTHR43267:SF1">
    <property type="entry name" value="TRNA THREONYLCARBAMOYLADENOSINE DEHYDRATASE"/>
    <property type="match status" value="1"/>
</dbReference>
<keyword evidence="13" id="KW-1185">Reference proteome</keyword>
<dbReference type="GO" id="GO:0005524">
    <property type="term" value="F:ATP binding"/>
    <property type="evidence" value="ECO:0007669"/>
    <property type="project" value="UniProtKB-KW"/>
</dbReference>
<accession>M7CLR0</accession>
<dbReference type="FunFam" id="3.40.50.720:FF:000096">
    <property type="entry name" value="tRNA cyclic N6-threonylcarbamoyladenosine(37) synthase TcdA"/>
    <property type="match status" value="1"/>
</dbReference>
<dbReference type="OrthoDB" id="9804150at2"/>
<dbReference type="EMBL" id="APAT01000026">
    <property type="protein sequence ID" value="EMP54144.1"/>
    <property type="molecule type" value="Genomic_DNA"/>
</dbReference>
<dbReference type="STRING" id="1288826.MSNKSG1_17201"/>
<proteinExistence type="inferred from homology"/>
<name>M7CLR0_9GAMM</name>
<dbReference type="AlphaFoldDB" id="M7CLR0"/>
<dbReference type="GO" id="GO:0061504">
    <property type="term" value="P:cyclic threonylcarbamoyladenosine biosynthetic process"/>
    <property type="evidence" value="ECO:0007669"/>
    <property type="project" value="TreeGrafter"/>
</dbReference>
<dbReference type="Pfam" id="PF00899">
    <property type="entry name" value="ThiF"/>
    <property type="match status" value="1"/>
</dbReference>
<dbReference type="Proteomes" id="UP000011960">
    <property type="component" value="Unassembled WGS sequence"/>
</dbReference>
<keyword evidence="6" id="KW-0067">ATP-binding</keyword>
<comment type="caution">
    <text evidence="12">The sequence shown here is derived from an EMBL/GenBank/DDBJ whole genome shotgun (WGS) entry which is preliminary data.</text>
</comment>
<keyword evidence="5" id="KW-0547">Nucleotide-binding</keyword>
<protein>
    <recommendedName>
        <fullName evidence="9">tRNA threonylcarbamoyladenosine dehydratase</fullName>
    </recommendedName>
    <alternativeName>
        <fullName evidence="10">t(6)A37 dehydratase</fullName>
    </alternativeName>
</protein>
<evidence type="ECO:0000256" key="9">
    <source>
        <dbReference type="ARBA" id="ARBA00074884"/>
    </source>
</evidence>
<dbReference type="Gene3D" id="3.40.50.720">
    <property type="entry name" value="NAD(P)-binding Rossmann-like Domain"/>
    <property type="match status" value="1"/>
</dbReference>
<dbReference type="NCBIfam" id="NF011696">
    <property type="entry name" value="PRK15116.1"/>
    <property type="match status" value="1"/>
</dbReference>
<comment type="subcellular location">
    <subcellularLocation>
        <location evidence="1">Membrane</location>
        <topology evidence="1">Single-pass membrane protein</topology>
    </subcellularLocation>
</comment>
<sequence length="293" mass="31726">MGLLFISPRRLSYNAPLDSLRHAPDFNGGRMNADDYSFRFGGIERLYGRRALEAFRQSHIAIVGLGGVGSWAAEALARSGIGTLTLIDMDDICVSNTNRQLHALEGQYGRTKTDAMAERLKAINPHADIRAHFGFLTTKNVTDLLTEDMTGVVDAIDSVKAKAALIAHCQRRKLPVVCAGGAGGQMDPTQIRVADLSKTTQDPLLAKIRNLLRREYGFSRNPKRRFGVEAVYSLEQLTYPAGDGEVCLQKPSSDGPVRLDCASGFGAASPVTASFGFVAASRLLSRIARRATS</sequence>
<feature type="domain" description="THIF-type NAD/FAD binding fold" evidence="11">
    <location>
        <begin position="46"/>
        <end position="198"/>
    </location>
</feature>
<evidence type="ECO:0000313" key="13">
    <source>
        <dbReference type="Proteomes" id="UP000011960"/>
    </source>
</evidence>
<dbReference type="SUPFAM" id="SSF69572">
    <property type="entry name" value="Activating enzymes of the ubiquitin-like proteins"/>
    <property type="match status" value="1"/>
</dbReference>
<evidence type="ECO:0000256" key="2">
    <source>
        <dbReference type="ARBA" id="ARBA00009919"/>
    </source>
</evidence>
<keyword evidence="7" id="KW-1133">Transmembrane helix</keyword>
<evidence type="ECO:0000256" key="10">
    <source>
        <dbReference type="ARBA" id="ARBA00083375"/>
    </source>
</evidence>
<evidence type="ECO:0000256" key="1">
    <source>
        <dbReference type="ARBA" id="ARBA00004167"/>
    </source>
</evidence>
<evidence type="ECO:0000256" key="4">
    <source>
        <dbReference type="ARBA" id="ARBA00022692"/>
    </source>
</evidence>
<dbReference type="PATRIC" id="fig|1288826.3.peg.3417"/>
<evidence type="ECO:0000256" key="7">
    <source>
        <dbReference type="ARBA" id="ARBA00022989"/>
    </source>
</evidence>
<evidence type="ECO:0000256" key="6">
    <source>
        <dbReference type="ARBA" id="ARBA00022840"/>
    </source>
</evidence>
<dbReference type="eggNOG" id="COG1179">
    <property type="taxonomic scope" value="Bacteria"/>
</dbReference>